<evidence type="ECO:0000256" key="1">
    <source>
        <dbReference type="SAM" id="MobiDB-lite"/>
    </source>
</evidence>
<dbReference type="Proteomes" id="UP001345963">
    <property type="component" value="Unassembled WGS sequence"/>
</dbReference>
<comment type="caution">
    <text evidence="2">The sequence shown here is derived from an EMBL/GenBank/DDBJ whole genome shotgun (WGS) entry which is preliminary data.</text>
</comment>
<feature type="region of interest" description="Disordered" evidence="1">
    <location>
        <begin position="19"/>
        <end position="38"/>
    </location>
</feature>
<proteinExistence type="predicted"/>
<dbReference type="EMBL" id="JAHUTI010044913">
    <property type="protein sequence ID" value="MED6246838.1"/>
    <property type="molecule type" value="Genomic_DNA"/>
</dbReference>
<name>A0ABU7BB12_9TELE</name>
<gene>
    <name evidence="2" type="ORF">ATANTOWER_024553</name>
</gene>
<evidence type="ECO:0000313" key="3">
    <source>
        <dbReference type="Proteomes" id="UP001345963"/>
    </source>
</evidence>
<accession>A0ABU7BB12</accession>
<organism evidence="2 3">
    <name type="scientific">Ataeniobius toweri</name>
    <dbReference type="NCBI Taxonomy" id="208326"/>
    <lineage>
        <taxon>Eukaryota</taxon>
        <taxon>Metazoa</taxon>
        <taxon>Chordata</taxon>
        <taxon>Craniata</taxon>
        <taxon>Vertebrata</taxon>
        <taxon>Euteleostomi</taxon>
        <taxon>Actinopterygii</taxon>
        <taxon>Neopterygii</taxon>
        <taxon>Teleostei</taxon>
        <taxon>Neoteleostei</taxon>
        <taxon>Acanthomorphata</taxon>
        <taxon>Ovalentaria</taxon>
        <taxon>Atherinomorphae</taxon>
        <taxon>Cyprinodontiformes</taxon>
        <taxon>Goodeidae</taxon>
        <taxon>Ataeniobius</taxon>
    </lineage>
</organism>
<keyword evidence="3" id="KW-1185">Reference proteome</keyword>
<evidence type="ECO:0000313" key="2">
    <source>
        <dbReference type="EMBL" id="MED6246838.1"/>
    </source>
</evidence>
<reference evidence="2 3" key="1">
    <citation type="submission" date="2021-07" db="EMBL/GenBank/DDBJ databases">
        <authorList>
            <person name="Palmer J.M."/>
        </authorList>
    </citation>
    <scope>NUCLEOTIDE SEQUENCE [LARGE SCALE GENOMIC DNA]</scope>
    <source>
        <strain evidence="2 3">AT_MEX2019</strain>
        <tissue evidence="2">Muscle</tissue>
    </source>
</reference>
<sequence>MWKVSGRSSALDRAQALLSAKRSSGGDGGGSTRDSPTKTQVCTDTVMFKLSCLKCVFIRFVAGKEVYRYLYWKDLDCLFQLQRGKPDELLDEFGKELLR</sequence>
<protein>
    <submittedName>
        <fullName evidence="2">Uncharacterized protein</fullName>
    </submittedName>
</protein>